<dbReference type="Proteomes" id="UP000005446">
    <property type="component" value="Unassembled WGS sequence"/>
</dbReference>
<feature type="region of interest" description="Disordered" evidence="1">
    <location>
        <begin position="93"/>
        <end position="135"/>
    </location>
</feature>
<sequence length="460" mass="50418">MSGPGMKKLLGSVRRALSNRTGLGPIPSSSPTQGSFPHIPPLGVRGATINRLPGTAVVPQARSRNTGLRVPMRIDLLGAEIAEDFKKAVQEEQEAEAALKKAPSEAASHHGRVGRSDPKNSEARMSRDISHAPLPLRVLRRRPGGDLRAVTNVGDLTTQPLRRPMSTGSMTMYSDSVRSSYLLADVDSTAYVNVTSDDFEPSAPTGQTYSLGALAEAQPKQRISLFSTHSSHPIMRPSFEKEAQMLAQIPDDIDDDGGVESALLKLEGKYEQRKSDTSNSQFSGIGDRGDSFGARPLDVSTLALDDEEDEEEEQRRHRHEHTVEAGVQHLPSYYPQQSYGIEELKPSVYRPRGMDSYPAAMSPRSVESYNSTPLLERGLSEHGMVKRSTRNWSEQSIFRGPSTEKMAGNEHTPDSSHVNSFDFIDDSDSLRRIPVGHTMPQHQIPSPTVPPRKAAKARAE</sequence>
<dbReference type="HOGENOM" id="CLU_594542_0_0_1"/>
<evidence type="ECO:0000313" key="2">
    <source>
        <dbReference type="EMBL" id="EHL03295.1"/>
    </source>
</evidence>
<feature type="region of interest" description="Disordered" evidence="1">
    <location>
        <begin position="1"/>
        <end position="40"/>
    </location>
</feature>
<proteinExistence type="predicted"/>
<name>H0EDQ5_GLAL7</name>
<protein>
    <submittedName>
        <fullName evidence="2">Uncharacterized protein</fullName>
    </submittedName>
</protein>
<evidence type="ECO:0000313" key="3">
    <source>
        <dbReference type="Proteomes" id="UP000005446"/>
    </source>
</evidence>
<keyword evidence="3" id="KW-1185">Reference proteome</keyword>
<dbReference type="InParanoid" id="H0EDQ5"/>
<organism evidence="2 3">
    <name type="scientific">Glarea lozoyensis (strain ATCC 74030 / MF5533)</name>
    <dbReference type="NCBI Taxonomy" id="1104152"/>
    <lineage>
        <taxon>Eukaryota</taxon>
        <taxon>Fungi</taxon>
        <taxon>Dikarya</taxon>
        <taxon>Ascomycota</taxon>
        <taxon>Pezizomycotina</taxon>
        <taxon>Leotiomycetes</taxon>
        <taxon>Helotiales</taxon>
        <taxon>Helotiaceae</taxon>
        <taxon>Glarea</taxon>
    </lineage>
</organism>
<reference evidence="2 3" key="1">
    <citation type="journal article" date="2012" name="Eukaryot. Cell">
        <title>Genome sequence of the fungus Glarea lozoyensis: the first genome sequence of a species from the Helotiaceae family.</title>
        <authorList>
            <person name="Youssar L."/>
            <person name="Gruening B.A."/>
            <person name="Erxleben A."/>
            <person name="Guenther S."/>
            <person name="Huettel W."/>
        </authorList>
    </citation>
    <scope>NUCLEOTIDE SEQUENCE [LARGE SCALE GENOMIC DNA]</scope>
    <source>
        <strain evidence="3">ATCC 74030 / MF5533</strain>
    </source>
</reference>
<dbReference type="EMBL" id="AGUE01000010">
    <property type="protein sequence ID" value="EHL03295.1"/>
    <property type="molecule type" value="Genomic_DNA"/>
</dbReference>
<evidence type="ECO:0000256" key="1">
    <source>
        <dbReference type="SAM" id="MobiDB-lite"/>
    </source>
</evidence>
<dbReference type="AlphaFoldDB" id="H0EDQ5"/>
<accession>H0EDQ5</accession>
<gene>
    <name evidence="2" type="ORF">M7I_0510</name>
</gene>
<dbReference type="OrthoDB" id="10254377at2759"/>
<feature type="region of interest" description="Disordered" evidence="1">
    <location>
        <begin position="270"/>
        <end position="295"/>
    </location>
</feature>
<comment type="caution">
    <text evidence="2">The sequence shown here is derived from an EMBL/GenBank/DDBJ whole genome shotgun (WGS) entry which is preliminary data.</text>
</comment>
<feature type="region of interest" description="Disordered" evidence="1">
    <location>
        <begin position="402"/>
        <end position="460"/>
    </location>
</feature>
<feature type="compositionally biased region" description="Basic and acidic residues" evidence="1">
    <location>
        <begin position="114"/>
        <end position="130"/>
    </location>
</feature>